<keyword evidence="2 4" id="KW-0687">Ribonucleoprotein</keyword>
<dbReference type="Gene3D" id="1.10.287.10">
    <property type="entry name" value="S15/NS1, RNA-binding"/>
    <property type="match status" value="1"/>
</dbReference>
<keyword evidence="4 6" id="KW-0694">RNA-binding</keyword>
<dbReference type="SMART" id="SM01387">
    <property type="entry name" value="Ribosomal_S15"/>
    <property type="match status" value="1"/>
</dbReference>
<comment type="caution">
    <text evidence="8">The sequence shown here is derived from an EMBL/GenBank/DDBJ whole genome shotgun (WGS) entry which is preliminary data.</text>
</comment>
<evidence type="ECO:0000313" key="9">
    <source>
        <dbReference type="Proteomes" id="UP000321367"/>
    </source>
</evidence>
<dbReference type="GO" id="GO:0006412">
    <property type="term" value="P:translation"/>
    <property type="evidence" value="ECO:0007669"/>
    <property type="project" value="UniProtKB-UniRule"/>
</dbReference>
<organism evidence="8 9">
    <name type="scientific">Gillisia hiemivivida</name>
    <dbReference type="NCBI Taxonomy" id="291190"/>
    <lineage>
        <taxon>Bacteria</taxon>
        <taxon>Pseudomonadati</taxon>
        <taxon>Bacteroidota</taxon>
        <taxon>Flavobacteriia</taxon>
        <taxon>Flavobacteriales</taxon>
        <taxon>Flavobacteriaceae</taxon>
        <taxon>Gillisia</taxon>
    </lineage>
</organism>
<dbReference type="InterPro" id="IPR000589">
    <property type="entry name" value="Ribosomal_uS15"/>
</dbReference>
<evidence type="ECO:0000256" key="6">
    <source>
        <dbReference type="RuleBase" id="RU004524"/>
    </source>
</evidence>
<dbReference type="GO" id="GO:0019843">
    <property type="term" value="F:rRNA binding"/>
    <property type="evidence" value="ECO:0007669"/>
    <property type="project" value="UniProtKB-UniRule"/>
</dbReference>
<name>A0A5C6ZTP3_9FLAO</name>
<evidence type="ECO:0000256" key="1">
    <source>
        <dbReference type="ARBA" id="ARBA00022980"/>
    </source>
</evidence>
<evidence type="ECO:0000256" key="4">
    <source>
        <dbReference type="HAMAP-Rule" id="MF_01343"/>
    </source>
</evidence>
<accession>A0A5C6ZTP3</accession>
<evidence type="ECO:0000256" key="3">
    <source>
        <dbReference type="ARBA" id="ARBA00064542"/>
    </source>
</evidence>
<dbReference type="GO" id="GO:0022627">
    <property type="term" value="C:cytosolic small ribosomal subunit"/>
    <property type="evidence" value="ECO:0007669"/>
    <property type="project" value="TreeGrafter"/>
</dbReference>
<dbReference type="Gene3D" id="6.10.250.3130">
    <property type="match status" value="1"/>
</dbReference>
<dbReference type="PROSITE" id="PS00362">
    <property type="entry name" value="RIBOSOMAL_S15"/>
    <property type="match status" value="1"/>
</dbReference>
<dbReference type="GO" id="GO:0003735">
    <property type="term" value="F:structural constituent of ribosome"/>
    <property type="evidence" value="ECO:0007669"/>
    <property type="project" value="InterPro"/>
</dbReference>
<proteinExistence type="inferred from homology"/>
<protein>
    <recommendedName>
        <fullName evidence="4">Small ribosomal subunit protein uS15</fullName>
    </recommendedName>
</protein>
<comment type="similarity">
    <text evidence="4 5">Belongs to the universal ribosomal protein uS15 family.</text>
</comment>
<dbReference type="CDD" id="cd00353">
    <property type="entry name" value="Ribosomal_S15p_S13e"/>
    <property type="match status" value="1"/>
</dbReference>
<reference evidence="8 9" key="1">
    <citation type="submission" date="2019-08" db="EMBL/GenBank/DDBJ databases">
        <title>Genome sequence of Gillisia hiemivivida IC154 (type strain).</title>
        <authorList>
            <person name="Bowman J.P."/>
        </authorList>
    </citation>
    <scope>NUCLEOTIDE SEQUENCE [LARGE SCALE GENOMIC DNA]</scope>
    <source>
        <strain evidence="8 9">IC154</strain>
    </source>
</reference>
<dbReference type="Proteomes" id="UP000321367">
    <property type="component" value="Unassembled WGS sequence"/>
</dbReference>
<dbReference type="OrthoDB" id="9799262at2"/>
<dbReference type="AlphaFoldDB" id="A0A5C6ZTP3"/>
<evidence type="ECO:0000256" key="5">
    <source>
        <dbReference type="RuleBase" id="RU003919"/>
    </source>
</evidence>
<keyword evidence="9" id="KW-1185">Reference proteome</keyword>
<dbReference type="InterPro" id="IPR009068">
    <property type="entry name" value="uS15_NS1_RNA-bd_sf"/>
</dbReference>
<dbReference type="SUPFAM" id="SSF47060">
    <property type="entry name" value="S15/NS1 RNA-binding domain"/>
    <property type="match status" value="1"/>
</dbReference>
<comment type="function">
    <text evidence="4">Forms an intersubunit bridge (bridge B4) with the 23S rRNA of the 50S subunit in the ribosome.</text>
</comment>
<comment type="subunit">
    <text evidence="3 4">Part of the 30S ribosomal subunit. Forms a bridge to the 50S subunit in the 70S ribosome, contacting the 23S rRNA.</text>
</comment>
<evidence type="ECO:0000256" key="7">
    <source>
        <dbReference type="SAM" id="MobiDB-lite"/>
    </source>
</evidence>
<dbReference type="Pfam" id="PF00312">
    <property type="entry name" value="Ribosomal_S15"/>
    <property type="match status" value="1"/>
</dbReference>
<comment type="function">
    <text evidence="4 6">One of the primary rRNA binding proteins, it binds directly to 16S rRNA where it helps nucleate assembly of the platform of the 30S subunit by binding and bridging several RNA helices of the 16S rRNA.</text>
</comment>
<feature type="compositionally biased region" description="Basic and acidic residues" evidence="7">
    <location>
        <begin position="1"/>
        <end position="13"/>
    </location>
</feature>
<dbReference type="InterPro" id="IPR005290">
    <property type="entry name" value="Ribosomal_uS15_bac-type"/>
</dbReference>
<dbReference type="RefSeq" id="WP_146933647.1">
    <property type="nucleotide sequence ID" value="NZ_CBCSHZ010000018.1"/>
</dbReference>
<dbReference type="HAMAP" id="MF_01343_B">
    <property type="entry name" value="Ribosomal_uS15_B"/>
    <property type="match status" value="1"/>
</dbReference>
<keyword evidence="4 6" id="KW-0699">rRNA-binding</keyword>
<evidence type="ECO:0000256" key="2">
    <source>
        <dbReference type="ARBA" id="ARBA00023274"/>
    </source>
</evidence>
<sequence>MYLTKEEKQELFKKHGNSAKNTGSAEGQIALFTQRISHLSGHLKTNRKDYNTERSLVRLVGKRRNLLDYLMKKDILRYRAIVKELGLRK</sequence>
<keyword evidence="1 4" id="KW-0689">Ribosomal protein</keyword>
<dbReference type="PANTHER" id="PTHR23321">
    <property type="entry name" value="RIBOSOMAL PROTEIN S15, BACTERIAL AND ORGANELLAR"/>
    <property type="match status" value="1"/>
</dbReference>
<gene>
    <name evidence="4 8" type="primary">rpsO</name>
    <name evidence="8" type="ORF">ES724_13170</name>
</gene>
<dbReference type="EMBL" id="VORY01000019">
    <property type="protein sequence ID" value="TXD92585.1"/>
    <property type="molecule type" value="Genomic_DNA"/>
</dbReference>
<feature type="region of interest" description="Disordered" evidence="7">
    <location>
        <begin position="1"/>
        <end position="24"/>
    </location>
</feature>
<dbReference type="FunFam" id="1.10.287.10:FF:000002">
    <property type="entry name" value="30S ribosomal protein S15"/>
    <property type="match status" value="1"/>
</dbReference>
<evidence type="ECO:0000313" key="8">
    <source>
        <dbReference type="EMBL" id="TXD92585.1"/>
    </source>
</evidence>
<dbReference type="PANTHER" id="PTHR23321:SF26">
    <property type="entry name" value="SMALL RIBOSOMAL SUBUNIT PROTEIN US15M"/>
    <property type="match status" value="1"/>
</dbReference>
<dbReference type="NCBIfam" id="TIGR00952">
    <property type="entry name" value="S15_bact"/>
    <property type="match status" value="1"/>
</dbReference>